<dbReference type="Gene3D" id="3.30.200.20">
    <property type="entry name" value="Phosphorylase Kinase, domain 1"/>
    <property type="match status" value="1"/>
</dbReference>
<evidence type="ECO:0000313" key="3">
    <source>
        <dbReference type="Proteomes" id="UP000646548"/>
    </source>
</evidence>
<feature type="region of interest" description="Disordered" evidence="1">
    <location>
        <begin position="53"/>
        <end position="244"/>
    </location>
</feature>
<keyword evidence="2" id="KW-0418">Kinase</keyword>
<sequence>MALSRFSKMFRIDTKKKGKQYEHVNRDVNPNDMWEIVGELGDGAFGKVYKSPGKEACQTSQTSLEVEASADTPSPTTPSPSSPVPLPRTGPRPDSLTGELAGSVVVAPVPLPRQNPPRDPHELASKLAEELKLSSEKSESEASSKTSSSDSGIEDGKSTPTPEEEKIGMGTPESRKRPSLSESVGAADHSSMSSDIHMIRDQIVSEENGRSPKQTVTSKLPWPEPATHIRSPSRGVSPETHVPF</sequence>
<dbReference type="PANTHER" id="PTHR46538:SF3">
    <property type="entry name" value="PROTEIN KINASE DOMAIN-CONTAINING PROTEIN"/>
    <property type="match status" value="1"/>
</dbReference>
<feature type="compositionally biased region" description="Pro residues" evidence="1">
    <location>
        <begin position="75"/>
        <end position="90"/>
    </location>
</feature>
<dbReference type="Proteomes" id="UP000646548">
    <property type="component" value="Unassembled WGS sequence"/>
</dbReference>
<accession>A0A834FEH7</accession>
<dbReference type="GO" id="GO:0016301">
    <property type="term" value="F:kinase activity"/>
    <property type="evidence" value="ECO:0007669"/>
    <property type="project" value="UniProtKB-KW"/>
</dbReference>
<dbReference type="PANTHER" id="PTHR46538">
    <property type="entry name" value="PROTEIN KINASE DOMAIN-CONTAINING PROTEIN"/>
    <property type="match status" value="1"/>
</dbReference>
<gene>
    <name evidence="2" type="ORF">FQA47_004616</name>
</gene>
<dbReference type="InterPro" id="IPR051585">
    <property type="entry name" value="STE20_Ser/Thr_Kinases"/>
</dbReference>
<keyword evidence="2" id="KW-0808">Transferase</keyword>
<organism evidence="2 3">
    <name type="scientific">Oryzias melastigma</name>
    <name type="common">Marine medaka</name>
    <dbReference type="NCBI Taxonomy" id="30732"/>
    <lineage>
        <taxon>Eukaryota</taxon>
        <taxon>Metazoa</taxon>
        <taxon>Chordata</taxon>
        <taxon>Craniata</taxon>
        <taxon>Vertebrata</taxon>
        <taxon>Euteleostomi</taxon>
        <taxon>Actinopterygii</taxon>
        <taxon>Neopterygii</taxon>
        <taxon>Teleostei</taxon>
        <taxon>Neoteleostei</taxon>
        <taxon>Acanthomorphata</taxon>
        <taxon>Ovalentaria</taxon>
        <taxon>Atherinomorphae</taxon>
        <taxon>Beloniformes</taxon>
        <taxon>Adrianichthyidae</taxon>
        <taxon>Oryziinae</taxon>
        <taxon>Oryzias</taxon>
    </lineage>
</organism>
<comment type="caution">
    <text evidence="2">The sequence shown here is derived from an EMBL/GenBank/DDBJ whole genome shotgun (WGS) entry which is preliminary data.</text>
</comment>
<proteinExistence type="predicted"/>
<name>A0A834FEH7_ORYME</name>
<evidence type="ECO:0000256" key="1">
    <source>
        <dbReference type="SAM" id="MobiDB-lite"/>
    </source>
</evidence>
<dbReference type="EMBL" id="WKFB01000212">
    <property type="protein sequence ID" value="KAF6731579.1"/>
    <property type="molecule type" value="Genomic_DNA"/>
</dbReference>
<protein>
    <submittedName>
        <fullName evidence="2">Serine/threonine-protein kinase 10</fullName>
    </submittedName>
</protein>
<feature type="compositionally biased region" description="Basic and acidic residues" evidence="1">
    <location>
        <begin position="116"/>
        <end position="142"/>
    </location>
</feature>
<evidence type="ECO:0000313" key="2">
    <source>
        <dbReference type="EMBL" id="KAF6731579.1"/>
    </source>
</evidence>
<dbReference type="AlphaFoldDB" id="A0A834FEH7"/>
<reference evidence="2" key="1">
    <citation type="journal article" name="BMC Genomics">
        <title>Long-read sequencing and de novo genome assembly of marine medaka (Oryzias melastigma).</title>
        <authorList>
            <person name="Liang P."/>
            <person name="Saqib H.S.A."/>
            <person name="Ni X."/>
            <person name="Shen Y."/>
        </authorList>
    </citation>
    <scope>NUCLEOTIDE SEQUENCE</scope>
    <source>
        <strain evidence="2">Bigg-433</strain>
    </source>
</reference>